<reference evidence="8 9" key="1">
    <citation type="submission" date="2019-01" db="EMBL/GenBank/DDBJ databases">
        <title>A draft genome assembly of the solar-powered sea slug Elysia chlorotica.</title>
        <authorList>
            <person name="Cai H."/>
            <person name="Li Q."/>
            <person name="Fang X."/>
            <person name="Li J."/>
            <person name="Curtis N.E."/>
            <person name="Altenburger A."/>
            <person name="Shibata T."/>
            <person name="Feng M."/>
            <person name="Maeda T."/>
            <person name="Schwartz J.A."/>
            <person name="Shigenobu S."/>
            <person name="Lundholm N."/>
            <person name="Nishiyama T."/>
            <person name="Yang H."/>
            <person name="Hasebe M."/>
            <person name="Li S."/>
            <person name="Pierce S.K."/>
            <person name="Wang J."/>
        </authorList>
    </citation>
    <scope>NUCLEOTIDE SEQUENCE [LARGE SCALE GENOMIC DNA]</scope>
    <source>
        <strain evidence="8">EC2010</strain>
        <tissue evidence="8">Whole organism of an adult</tissue>
    </source>
</reference>
<proteinExistence type="predicted"/>
<evidence type="ECO:0000256" key="4">
    <source>
        <dbReference type="ARBA" id="ARBA00023136"/>
    </source>
</evidence>
<evidence type="ECO:0000259" key="7">
    <source>
        <dbReference type="Pfam" id="PF01094"/>
    </source>
</evidence>
<evidence type="ECO:0000313" key="8">
    <source>
        <dbReference type="EMBL" id="RUS75058.1"/>
    </source>
</evidence>
<feature type="non-terminal residue" evidence="8">
    <location>
        <position position="1"/>
    </location>
</feature>
<keyword evidence="3" id="KW-1133">Transmembrane helix</keyword>
<keyword evidence="4" id="KW-0472">Membrane</keyword>
<protein>
    <recommendedName>
        <fullName evidence="7">Receptor ligand binding region domain-containing protein</fullName>
    </recommendedName>
</protein>
<name>A0A433T0I2_ELYCH</name>
<dbReference type="GO" id="GO:0016020">
    <property type="term" value="C:membrane"/>
    <property type="evidence" value="ECO:0007669"/>
    <property type="project" value="UniProtKB-SubCell"/>
</dbReference>
<dbReference type="GO" id="GO:0004930">
    <property type="term" value="F:G protein-coupled receptor activity"/>
    <property type="evidence" value="ECO:0007669"/>
    <property type="project" value="InterPro"/>
</dbReference>
<dbReference type="InterPro" id="IPR000337">
    <property type="entry name" value="GPCR_3"/>
</dbReference>
<evidence type="ECO:0000256" key="3">
    <source>
        <dbReference type="ARBA" id="ARBA00022989"/>
    </source>
</evidence>
<dbReference type="OrthoDB" id="425344at2759"/>
<keyword evidence="9" id="KW-1185">Reference proteome</keyword>
<evidence type="ECO:0000256" key="1">
    <source>
        <dbReference type="ARBA" id="ARBA00004141"/>
    </source>
</evidence>
<dbReference type="InterPro" id="IPR028082">
    <property type="entry name" value="Peripla_BP_I"/>
</dbReference>
<evidence type="ECO:0000313" key="9">
    <source>
        <dbReference type="Proteomes" id="UP000271974"/>
    </source>
</evidence>
<dbReference type="STRING" id="188477.A0A433T0I2"/>
<organism evidence="8 9">
    <name type="scientific">Elysia chlorotica</name>
    <name type="common">Eastern emerald elysia</name>
    <name type="synonym">Sea slug</name>
    <dbReference type="NCBI Taxonomy" id="188477"/>
    <lineage>
        <taxon>Eukaryota</taxon>
        <taxon>Metazoa</taxon>
        <taxon>Spiralia</taxon>
        <taxon>Lophotrochozoa</taxon>
        <taxon>Mollusca</taxon>
        <taxon>Gastropoda</taxon>
        <taxon>Heterobranchia</taxon>
        <taxon>Euthyneura</taxon>
        <taxon>Panpulmonata</taxon>
        <taxon>Sacoglossa</taxon>
        <taxon>Placobranchoidea</taxon>
        <taxon>Plakobranchidae</taxon>
        <taxon>Elysia</taxon>
    </lineage>
</organism>
<sequence>TVFRAHGDIGSLLGAKLRSTTKLSNGFGIKDGKSSTDFHFYQFRRGVYSRFATYSNMNMRVESLESTQLSQVPGATTCAGPCVECQYLFALQSGVFMPGDWLIAGLFSVSSSGPQQYQPYVCGDIRTSNGPQYTTAMLYALEQVNMGKAPVSVKGVTFGGISLDHCNNEGRANLLTSTVYSNEMFTMGIDEGRILSWLVDNSAATIEAEALLDPLGVAVVSPSASSMELLEYPNFYRTIQGDRTVAMALVKSIKLLGYSYFQVVYSDSAYGEGGLKVLQDVAQAEGICITHSIKVSSTAEADTKIIVDSLVNSETHVVVFFTSTLHTQTVLQEISKSNTARNSLFVLLAEPFDSIVSAVGPLMKYRIMSLRLQSGAALQSYNDYLLNPSFSNPYFAQYYMKLWNCNLPGFSIYSSTCPESLSPITQAPGYTTDNFVLSTINAVYATVDALNRTVRGYCGNSYTEPCRAFLSAPDMREKFNQNLANVNFMDAAGNNFRFLEREGNVAFDLLLSNAQGSYRKVGTYSGVTLNVDSAELAENSNVNSTCTPPCLMCVMRGLNFSHIPGDIYLAAGVFDVHKMSTNPFTCGEINTLHGFLLLEAFQYAIKEISYAAGNPDLSDDRYYPYFHRTVPSDKNMVEAILKFLDMKDIRYVQVVYEDTFNAAATKDYFVEKAASYRICVARSISYEDIRVVNDETATRVVSELMENPAANTVITFLSTELIAPMLQAVDRSSRARGKLRFFGSDDWADNEDAVDGTGQQAINSLSVRLDSDDVEGFEGYINGRNLATVEDNPWFEEYYQVMHNCYLSKANTLGYPQACSPTLSDIITTSGYQQDQGVAYVMDAVYAAAFALHETLKAKWSMFYDSICYAALSEKIQLQKNKCSSWHHCLMGFPFEFSPTLTLLSPLQIGNYNVTSQEVSISPTYVDQVNSNCERKDACSECPLIRDNSRRSYLYATNCNHFRKIDKTIVAFFDIHKQGVDPYRCGPINPEGFQQFLSFVYAWNNVAGSTNKPRVVIIDTCSNSLRVDQDLYGLLAGDGLCNSIFDVSDPPSLANLGAVVTLGEPNTMAAARLLETAGVTYLSPNALSPLLDDHPHLVRSIAPTSAMMKEVASLLQSLGLTYVDMVYENSLEGNQMMSKLEYFTYDARSVAASCYGFYYINKVGCKNNSREIPLNLIIIVIKDIISSGSRAVVLLGSHSFAMRVLQAASSLGIADDYLWILAGPWEPTEENVKLLGVGSDVKIITVQRRTWMVKLFYDYVNTLTFNGSPGDNVFDEWYQEFYQAALDCTASNSLRPL</sequence>
<evidence type="ECO:0000256" key="5">
    <source>
        <dbReference type="ARBA" id="ARBA00023170"/>
    </source>
</evidence>
<dbReference type="InterPro" id="IPR001828">
    <property type="entry name" value="ANF_lig-bd_rcpt"/>
</dbReference>
<dbReference type="SUPFAM" id="SSF53822">
    <property type="entry name" value="Periplasmic binding protein-like I"/>
    <property type="match status" value="3"/>
</dbReference>
<keyword evidence="2" id="KW-0812">Transmembrane</keyword>
<dbReference type="Gene3D" id="3.40.50.2300">
    <property type="match status" value="6"/>
</dbReference>
<dbReference type="EMBL" id="RQTK01000775">
    <property type="protein sequence ID" value="RUS75058.1"/>
    <property type="molecule type" value="Genomic_DNA"/>
</dbReference>
<keyword evidence="6" id="KW-0325">Glycoprotein</keyword>
<dbReference type="InterPro" id="IPR050726">
    <property type="entry name" value="mGluR"/>
</dbReference>
<comment type="subcellular location">
    <subcellularLocation>
        <location evidence="1">Membrane</location>
        <topology evidence="1">Multi-pass membrane protein</topology>
    </subcellularLocation>
</comment>
<feature type="domain" description="Receptor ligand binding region" evidence="7">
    <location>
        <begin position="1014"/>
        <end position="1260"/>
    </location>
</feature>
<comment type="caution">
    <text evidence="8">The sequence shown here is derived from an EMBL/GenBank/DDBJ whole genome shotgun (WGS) entry which is preliminary data.</text>
</comment>
<evidence type="ECO:0000256" key="2">
    <source>
        <dbReference type="ARBA" id="ARBA00022692"/>
    </source>
</evidence>
<dbReference type="PANTHER" id="PTHR24060">
    <property type="entry name" value="METABOTROPIC GLUTAMATE RECEPTOR"/>
    <property type="match status" value="1"/>
</dbReference>
<dbReference type="Proteomes" id="UP000271974">
    <property type="component" value="Unassembled WGS sequence"/>
</dbReference>
<dbReference type="PRINTS" id="PR00248">
    <property type="entry name" value="GPCRMGR"/>
</dbReference>
<dbReference type="Pfam" id="PF01094">
    <property type="entry name" value="ANF_receptor"/>
    <property type="match status" value="3"/>
</dbReference>
<evidence type="ECO:0000256" key="6">
    <source>
        <dbReference type="ARBA" id="ARBA00023180"/>
    </source>
</evidence>
<feature type="domain" description="Receptor ligand binding region" evidence="7">
    <location>
        <begin position="608"/>
        <end position="876"/>
    </location>
</feature>
<accession>A0A433T0I2</accession>
<gene>
    <name evidence="8" type="ORF">EGW08_017194</name>
</gene>
<feature type="non-terminal residue" evidence="8">
    <location>
        <position position="1297"/>
    </location>
</feature>
<feature type="domain" description="Receptor ligand binding region" evidence="7">
    <location>
        <begin position="135"/>
        <end position="512"/>
    </location>
</feature>
<keyword evidence="5" id="KW-0675">Receptor</keyword>